<evidence type="ECO:0000313" key="1">
    <source>
        <dbReference type="EMBL" id="AUQ96722.1"/>
    </source>
</evidence>
<dbReference type="RefSeq" id="WP_014881792.1">
    <property type="nucleotide sequence ID" value="NZ_BSKP01000002.1"/>
</dbReference>
<dbReference type="EMBL" id="CP010706">
    <property type="protein sequence ID" value="AUQ96722.1"/>
    <property type="molecule type" value="Genomic_DNA"/>
</dbReference>
<dbReference type="OMA" id="WTGACSH"/>
<dbReference type="InterPro" id="IPR021727">
    <property type="entry name" value="DUF3299"/>
</dbReference>
<sequence>MLNRRTVMMGLAGSVAAPHMAFGATPREIMWEDLIPPGVPYSEITGEGDLDLENDTWSPVYDANATKLNEALNGAFIKMPGFIIPFEISSDGVTDFMLVPYVGACIHTPPPPANQLVMVSTQTPWPGDMLWDPVWVTGTMRTQLQSTKLGQTGYSISANEMEVYVW</sequence>
<protein>
    <recommendedName>
        <fullName evidence="5">DUF3299 domain-containing protein</fullName>
    </recommendedName>
</protein>
<evidence type="ECO:0000313" key="3">
    <source>
        <dbReference type="Proteomes" id="UP000236447"/>
    </source>
</evidence>
<name>A0A135IRG8_9RHOB</name>
<dbReference type="AlphaFoldDB" id="A0A135IRG8"/>
<geneLocation type="plasmid" evidence="2">
    <name>pP88_a</name>
</geneLocation>
<geneLocation type="plasmid" evidence="1 4">
    <name>pP66_a</name>
</geneLocation>
<dbReference type="GeneID" id="57290551"/>
<keyword evidence="2" id="KW-0614">Plasmid</keyword>
<gene>
    <name evidence="1" type="ORF">PhaeoP66_03996</name>
    <name evidence="2" type="ORF">PhaeoP88_03921</name>
</gene>
<accession>A0A135IRG8</accession>
<dbReference type="Gene3D" id="2.40.50.870">
    <property type="entry name" value="Protein of unknown function (DUF3299)"/>
    <property type="match status" value="1"/>
</dbReference>
<proteinExistence type="predicted"/>
<geneLocation type="plasmid" evidence="3">
    <name>pp88_a</name>
</geneLocation>
<evidence type="ECO:0000313" key="2">
    <source>
        <dbReference type="EMBL" id="AUR01233.1"/>
    </source>
</evidence>
<dbReference type="Proteomes" id="UP000236447">
    <property type="component" value="Plasmid pP88_a"/>
</dbReference>
<dbReference type="Proteomes" id="UP000236536">
    <property type="component" value="Plasmid pP66_a"/>
</dbReference>
<organism evidence="2 3">
    <name type="scientific">Phaeobacter inhibens</name>
    <dbReference type="NCBI Taxonomy" id="221822"/>
    <lineage>
        <taxon>Bacteria</taxon>
        <taxon>Pseudomonadati</taxon>
        <taxon>Pseudomonadota</taxon>
        <taxon>Alphaproteobacteria</taxon>
        <taxon>Rhodobacterales</taxon>
        <taxon>Roseobacteraceae</taxon>
        <taxon>Phaeobacter</taxon>
    </lineage>
</organism>
<dbReference type="EMBL" id="CP010726">
    <property type="protein sequence ID" value="AUR01233.1"/>
    <property type="molecule type" value="Genomic_DNA"/>
</dbReference>
<keyword evidence="4" id="KW-1185">Reference proteome</keyword>
<evidence type="ECO:0000313" key="4">
    <source>
        <dbReference type="Proteomes" id="UP000236536"/>
    </source>
</evidence>
<evidence type="ECO:0008006" key="5">
    <source>
        <dbReference type="Google" id="ProtNLM"/>
    </source>
</evidence>
<dbReference type="Pfam" id="PF11736">
    <property type="entry name" value="DUF3299"/>
    <property type="match status" value="1"/>
</dbReference>
<reference evidence="2 3" key="1">
    <citation type="journal article" date="2017" name="Front. Microbiol.">
        <title>Phaeobacter piscinae sp. nov., a species of the Roseobacter group and potential aquaculture probiont.</title>
        <authorList>
            <person name="Sonnenschein E.C."/>
            <person name="Phippen C.B.W."/>
            <person name="Nielsen K.F."/>
            <person name="Mateiu R.V."/>
            <person name="Melchiorsen J."/>
            <person name="Gram L."/>
            <person name="Overmann J."/>
            <person name="Freese H.M."/>
        </authorList>
    </citation>
    <scope>NUCLEOTIDE SEQUENCE [LARGE SCALE GENOMIC DNA]</scope>
    <source>
        <strain evidence="2 3">P88</strain>
        <plasmid evidence="2">pP88_a</plasmid>
        <plasmid evidence="3">pp88_a</plasmid>
    </source>
</reference>
<reference evidence="1 4" key="3">
    <citation type="journal article" date="2017" name="Int. J. Syst. Evol. Microbiol.">
        <title>Adaptation of Surface-Associated Bacteria to the Open Ocean: A Genomically Distinct Subpopulation of Phaeobacter gallaeciensis Colonizes Pacific Mesozooplankton.</title>
        <authorList>
            <person name="Freese H.M."/>
            <person name="Methner A."/>
            <person name="Overmann J."/>
        </authorList>
    </citation>
    <scope>NUCLEOTIDE SEQUENCE [LARGE SCALE GENOMIC DNA]</scope>
    <source>
        <strain evidence="1 4">P66</strain>
        <plasmid evidence="1 4">pP66_a</plasmid>
    </source>
</reference>
<reference evidence="3 4" key="2">
    <citation type="journal article" date="2017" name="Genome Biol. Evol.">
        <title>Trajectories and Drivers of Genome Evolution in Surface-Associated Marine Phaeobacter.</title>
        <authorList>
            <person name="Freese H.M."/>
            <person name="Sikorski J."/>
            <person name="Bunk B."/>
            <person name="Scheuner C."/>
            <person name="Meier-Kolthoff J.P."/>
            <person name="Sproer C."/>
            <person name="Gram L."/>
            <person name="Overmann J."/>
        </authorList>
    </citation>
    <scope>NUCLEOTIDE SEQUENCE [LARGE SCALE GENOMIC DNA]</scope>
    <source>
        <strain evidence="1 4">P66</strain>
        <strain evidence="2 3">P88</strain>
        <plasmid evidence="1 4">pP66_a</plasmid>
        <plasmid evidence="3">pp88_a</plasmid>
        <plasmid evidence="2">pP88_a</plasmid>
    </source>
</reference>